<dbReference type="Gene3D" id="1.25.40.10">
    <property type="entry name" value="Tetratricopeptide repeat domain"/>
    <property type="match status" value="5"/>
</dbReference>
<dbReference type="FunFam" id="1.25.40.10:FF:000158">
    <property type="entry name" value="pentatricopeptide repeat-containing protein At2g33680"/>
    <property type="match status" value="1"/>
</dbReference>
<keyword evidence="1" id="KW-0677">Repeat</keyword>
<dbReference type="EMBL" id="JABFUD020000020">
    <property type="protein sequence ID" value="KAI5064473.1"/>
    <property type="molecule type" value="Genomic_DNA"/>
</dbReference>
<keyword evidence="4" id="KW-1185">Reference proteome</keyword>
<name>A0A9D4UBI6_ADICA</name>
<dbReference type="InterPro" id="IPR011990">
    <property type="entry name" value="TPR-like_helical_dom_sf"/>
</dbReference>
<reference evidence="3" key="1">
    <citation type="submission" date="2021-01" db="EMBL/GenBank/DDBJ databases">
        <title>Adiantum capillus-veneris genome.</title>
        <authorList>
            <person name="Fang Y."/>
            <person name="Liao Q."/>
        </authorList>
    </citation>
    <scope>NUCLEOTIDE SEQUENCE</scope>
    <source>
        <strain evidence="3">H3</strain>
        <tissue evidence="3">Leaf</tissue>
    </source>
</reference>
<dbReference type="PROSITE" id="PS51375">
    <property type="entry name" value="PPR"/>
    <property type="match status" value="4"/>
</dbReference>
<dbReference type="OrthoDB" id="185373at2759"/>
<evidence type="ECO:0000256" key="2">
    <source>
        <dbReference type="PROSITE-ProRule" id="PRU00708"/>
    </source>
</evidence>
<dbReference type="InterPro" id="IPR046960">
    <property type="entry name" value="PPR_At4g14850-like_plant"/>
</dbReference>
<dbReference type="NCBIfam" id="TIGR00756">
    <property type="entry name" value="PPR"/>
    <property type="match status" value="4"/>
</dbReference>
<dbReference type="PANTHER" id="PTHR24015:SF548">
    <property type="entry name" value="OS08G0340900 PROTEIN"/>
    <property type="match status" value="1"/>
</dbReference>
<dbReference type="PANTHER" id="PTHR24015">
    <property type="entry name" value="OS07G0578800 PROTEIN-RELATED"/>
    <property type="match status" value="1"/>
</dbReference>
<gene>
    <name evidence="3" type="ORF">GOP47_0021143</name>
</gene>
<accession>A0A9D4UBI6</accession>
<dbReference type="Pfam" id="PF01535">
    <property type="entry name" value="PPR"/>
    <property type="match status" value="4"/>
</dbReference>
<proteinExistence type="predicted"/>
<dbReference type="GO" id="GO:0048731">
    <property type="term" value="P:system development"/>
    <property type="evidence" value="ECO:0007669"/>
    <property type="project" value="UniProtKB-ARBA"/>
</dbReference>
<dbReference type="InterPro" id="IPR002885">
    <property type="entry name" value="PPR_rpt"/>
</dbReference>
<feature type="repeat" description="PPR" evidence="2">
    <location>
        <begin position="328"/>
        <end position="362"/>
    </location>
</feature>
<protein>
    <recommendedName>
        <fullName evidence="5">Pentatricopeptide repeat-containing protein</fullName>
    </recommendedName>
</protein>
<dbReference type="AlphaFoldDB" id="A0A9D4UBI6"/>
<dbReference type="FunFam" id="1.25.40.10:FF:000344">
    <property type="entry name" value="Pentatricopeptide repeat-containing protein"/>
    <property type="match status" value="1"/>
</dbReference>
<dbReference type="Proteomes" id="UP000886520">
    <property type="component" value="Chromosome 20"/>
</dbReference>
<evidence type="ECO:0000313" key="4">
    <source>
        <dbReference type="Proteomes" id="UP000886520"/>
    </source>
</evidence>
<evidence type="ECO:0000313" key="3">
    <source>
        <dbReference type="EMBL" id="KAI5064473.1"/>
    </source>
</evidence>
<dbReference type="FunFam" id="1.25.40.10:FF:000031">
    <property type="entry name" value="Pentatricopeptide repeat-containing protein mitochondrial"/>
    <property type="match status" value="1"/>
</dbReference>
<dbReference type="FunFam" id="1.25.40.10:FF:000285">
    <property type="entry name" value="Pentatricopeptide repeat-containing protein, chloroplastic"/>
    <property type="match status" value="1"/>
</dbReference>
<feature type="repeat" description="PPR" evidence="2">
    <location>
        <begin position="124"/>
        <end position="158"/>
    </location>
</feature>
<sequence>MPLWCQADVARSGVLCFSTSPRLSCRALDLKPPSLQPFIHEPLQRCEEERENSSNEETLTLVHLVKVCTKRKDLCKGRQLHADALKTGCFKVDSYVGNSLLYMYAKCGSLAKAQQIFDELPLHDVVSWTSLLSGYVDMGHGDKALDCFKKMQYEGHSPDAVAFACSLKACSAMGSTEKGKELHNQIVTNGFLGKDVILGSALVDMYVRFGELSKAHQVLDELPVRNVVTWNALITGYCRNECGKEVLDCFDRLKREGLSPTAVTFACILKACGILREVEKGKQLHAEIIMKGMLADNSVLGNALMDMYAKCGEVTKAQEVFDELPVWDIVSWTSLITGYCQHGLGEEALDCLEQMKSHGFLPNAITIACVLKVCGSIGAAEKGKELHAEIVRNGWLRHDTVLGNALVYMYAKCGILPKAQKVFDELPVRNLISWSSLISGYCEKGHGEEALNCFELMKHEGLSPDAVVFASILKACSTIGAVEKGQRYFEIMSTRYGIVPSFKHHTCLVDLLCQTGHFEKVVMVIKEMPSTDNLTAWSALLAACRKSGTIQFGELAFDHAAVQLDEKSVIGSVHNDVAITRAKDVAFIEAEH</sequence>
<dbReference type="Pfam" id="PF13041">
    <property type="entry name" value="PPR_2"/>
    <property type="match status" value="4"/>
</dbReference>
<organism evidence="3 4">
    <name type="scientific">Adiantum capillus-veneris</name>
    <name type="common">Maidenhair fern</name>
    <dbReference type="NCBI Taxonomy" id="13818"/>
    <lineage>
        <taxon>Eukaryota</taxon>
        <taxon>Viridiplantae</taxon>
        <taxon>Streptophyta</taxon>
        <taxon>Embryophyta</taxon>
        <taxon>Tracheophyta</taxon>
        <taxon>Polypodiopsida</taxon>
        <taxon>Polypodiidae</taxon>
        <taxon>Polypodiales</taxon>
        <taxon>Pteridineae</taxon>
        <taxon>Pteridaceae</taxon>
        <taxon>Vittarioideae</taxon>
        <taxon>Adiantum</taxon>
    </lineage>
</organism>
<evidence type="ECO:0008006" key="5">
    <source>
        <dbReference type="Google" id="ProtNLM"/>
    </source>
</evidence>
<comment type="caution">
    <text evidence="3">The sequence shown here is derived from an EMBL/GenBank/DDBJ whole genome shotgun (WGS) entry which is preliminary data.</text>
</comment>
<evidence type="ECO:0000256" key="1">
    <source>
        <dbReference type="ARBA" id="ARBA00022737"/>
    </source>
</evidence>
<feature type="repeat" description="PPR" evidence="2">
    <location>
        <begin position="430"/>
        <end position="464"/>
    </location>
</feature>
<feature type="repeat" description="PPR" evidence="2">
    <location>
        <begin position="226"/>
        <end position="260"/>
    </location>
</feature>
<dbReference type="GO" id="GO:0003723">
    <property type="term" value="F:RNA binding"/>
    <property type="evidence" value="ECO:0007669"/>
    <property type="project" value="InterPro"/>
</dbReference>
<dbReference type="GO" id="GO:0009451">
    <property type="term" value="P:RNA modification"/>
    <property type="evidence" value="ECO:0007669"/>
    <property type="project" value="InterPro"/>
</dbReference>